<organism evidence="2 3">
    <name type="scientific">Mesorhabditis spiculigera</name>
    <dbReference type="NCBI Taxonomy" id="96644"/>
    <lineage>
        <taxon>Eukaryota</taxon>
        <taxon>Metazoa</taxon>
        <taxon>Ecdysozoa</taxon>
        <taxon>Nematoda</taxon>
        <taxon>Chromadorea</taxon>
        <taxon>Rhabditida</taxon>
        <taxon>Rhabditina</taxon>
        <taxon>Rhabditomorpha</taxon>
        <taxon>Rhabditoidea</taxon>
        <taxon>Rhabditidae</taxon>
        <taxon>Mesorhabditinae</taxon>
        <taxon>Mesorhabditis</taxon>
    </lineage>
</organism>
<reference evidence="2" key="1">
    <citation type="submission" date="2023-06" db="EMBL/GenBank/DDBJ databases">
        <authorList>
            <person name="Delattre M."/>
        </authorList>
    </citation>
    <scope>NUCLEOTIDE SEQUENCE</scope>
    <source>
        <strain evidence="2">AF72</strain>
    </source>
</reference>
<proteinExistence type="predicted"/>
<dbReference type="SMART" id="SM00256">
    <property type="entry name" value="FBOX"/>
    <property type="match status" value="1"/>
</dbReference>
<dbReference type="PROSITE" id="PS50181">
    <property type="entry name" value="FBOX"/>
    <property type="match status" value="1"/>
</dbReference>
<keyword evidence="3" id="KW-1185">Reference proteome</keyword>
<evidence type="ECO:0000313" key="3">
    <source>
        <dbReference type="Proteomes" id="UP001177023"/>
    </source>
</evidence>
<dbReference type="SUPFAM" id="SSF81383">
    <property type="entry name" value="F-box domain"/>
    <property type="match status" value="1"/>
</dbReference>
<evidence type="ECO:0000259" key="1">
    <source>
        <dbReference type="PROSITE" id="PS50181"/>
    </source>
</evidence>
<comment type="caution">
    <text evidence="2">The sequence shown here is derived from an EMBL/GenBank/DDBJ whole genome shotgun (WGS) entry which is preliminary data.</text>
</comment>
<dbReference type="InterPro" id="IPR001810">
    <property type="entry name" value="F-box_dom"/>
</dbReference>
<dbReference type="Pfam" id="PF00646">
    <property type="entry name" value="F-box"/>
    <property type="match status" value="1"/>
</dbReference>
<sequence>MLRLPEQLIADVLDRLEPDDLATLQRTTKGFRHIILRRGLFPGRVRALYIHGTAAKVKQKKELTLQIKKYHPVIRRDPLILSLPFPQEKKMKNEEHTRWRRLKRNVGLKKQRLLKLVTRKSDGRAMLTDGRQLGRVISRITHIGWCRYSMCFKYLFRNVPRFLGGRPDCFDLNEEFSIPLQHDFQRSRRPREVKGYRRQCEGWPGKALIWRIETRFYEWLSEFIQRPKESRRPGFLYIFVGKGSPHRDGHDIFSKRIQAGVAAHLPAFVQIDWPQESEAVAKIRKAFDRYVALREQPYREPPELHNLWRGKYELGPLCVCRFYREVGRSSGLTLMLTGHIQQICKSGAVGYNIVFSLMEDADEKQT</sequence>
<feature type="domain" description="F-box" evidence="1">
    <location>
        <begin position="1"/>
        <end position="44"/>
    </location>
</feature>
<feature type="non-terminal residue" evidence="2">
    <location>
        <position position="366"/>
    </location>
</feature>
<dbReference type="AlphaFoldDB" id="A0AA36G403"/>
<dbReference type="InterPro" id="IPR036047">
    <property type="entry name" value="F-box-like_dom_sf"/>
</dbReference>
<protein>
    <recommendedName>
        <fullName evidence="1">F-box domain-containing protein</fullName>
    </recommendedName>
</protein>
<dbReference type="Proteomes" id="UP001177023">
    <property type="component" value="Unassembled WGS sequence"/>
</dbReference>
<dbReference type="EMBL" id="CATQJA010002650">
    <property type="protein sequence ID" value="CAJ0577412.1"/>
    <property type="molecule type" value="Genomic_DNA"/>
</dbReference>
<name>A0AA36G403_9BILA</name>
<gene>
    <name evidence="2" type="ORF">MSPICULIGERA_LOCUS15685</name>
</gene>
<accession>A0AA36G403</accession>
<evidence type="ECO:0000313" key="2">
    <source>
        <dbReference type="EMBL" id="CAJ0577412.1"/>
    </source>
</evidence>